<proteinExistence type="predicted"/>
<dbReference type="EMBL" id="JAMSHJ010000001">
    <property type="protein sequence ID" value="KAI5444143.1"/>
    <property type="molecule type" value="Genomic_DNA"/>
</dbReference>
<dbReference type="SUPFAM" id="SSF51430">
    <property type="entry name" value="NAD(P)-linked oxidoreductase"/>
    <property type="match status" value="1"/>
</dbReference>
<feature type="domain" description="NADP-dependent oxidoreductase" evidence="1">
    <location>
        <begin position="12"/>
        <end position="147"/>
    </location>
</feature>
<sequence>MCLFLFGLDIGILIVLKLIRIKLRCSDKHREDALKALEFILKDLQLDYYLDLYPTHWPVSMKRGTSDFKAENLGHLDIPYTWKAMEALYDSVKDKVFGVSNFSTKKLQALLDIETVPPAANQMELHPGWQQSKLYVFCASNGIHVPVSTLLT</sequence>
<dbReference type="InterPro" id="IPR020471">
    <property type="entry name" value="AKR"/>
</dbReference>
<accession>A0A9D5BI84</accession>
<evidence type="ECO:0000313" key="2">
    <source>
        <dbReference type="EMBL" id="KAI5444143.1"/>
    </source>
</evidence>
<dbReference type="InterPro" id="IPR036812">
    <property type="entry name" value="NAD(P)_OxRdtase_dom_sf"/>
</dbReference>
<evidence type="ECO:0000259" key="1">
    <source>
        <dbReference type="Pfam" id="PF00248"/>
    </source>
</evidence>
<reference evidence="2 3" key="1">
    <citation type="journal article" date="2022" name="Nat. Genet.">
        <title>Improved pea reference genome and pan-genome highlight genomic features and evolutionary characteristics.</title>
        <authorList>
            <person name="Yang T."/>
            <person name="Liu R."/>
            <person name="Luo Y."/>
            <person name="Hu S."/>
            <person name="Wang D."/>
            <person name="Wang C."/>
            <person name="Pandey M.K."/>
            <person name="Ge S."/>
            <person name="Xu Q."/>
            <person name="Li N."/>
            <person name="Li G."/>
            <person name="Huang Y."/>
            <person name="Saxena R.K."/>
            <person name="Ji Y."/>
            <person name="Li M."/>
            <person name="Yan X."/>
            <person name="He Y."/>
            <person name="Liu Y."/>
            <person name="Wang X."/>
            <person name="Xiang C."/>
            <person name="Varshney R.K."/>
            <person name="Ding H."/>
            <person name="Gao S."/>
            <person name="Zong X."/>
        </authorList>
    </citation>
    <scope>NUCLEOTIDE SEQUENCE [LARGE SCALE GENOMIC DNA]</scope>
    <source>
        <strain evidence="2 3">cv. Zhongwan 6</strain>
    </source>
</reference>
<dbReference type="GO" id="GO:0016491">
    <property type="term" value="F:oxidoreductase activity"/>
    <property type="evidence" value="ECO:0007669"/>
    <property type="project" value="InterPro"/>
</dbReference>
<dbReference type="PANTHER" id="PTHR11732">
    <property type="entry name" value="ALDO/KETO REDUCTASE"/>
    <property type="match status" value="1"/>
</dbReference>
<organism evidence="2 3">
    <name type="scientific">Pisum sativum</name>
    <name type="common">Garden pea</name>
    <name type="synonym">Lathyrus oleraceus</name>
    <dbReference type="NCBI Taxonomy" id="3888"/>
    <lineage>
        <taxon>Eukaryota</taxon>
        <taxon>Viridiplantae</taxon>
        <taxon>Streptophyta</taxon>
        <taxon>Embryophyta</taxon>
        <taxon>Tracheophyta</taxon>
        <taxon>Spermatophyta</taxon>
        <taxon>Magnoliopsida</taxon>
        <taxon>eudicotyledons</taxon>
        <taxon>Gunneridae</taxon>
        <taxon>Pentapetalae</taxon>
        <taxon>rosids</taxon>
        <taxon>fabids</taxon>
        <taxon>Fabales</taxon>
        <taxon>Fabaceae</taxon>
        <taxon>Papilionoideae</taxon>
        <taxon>50 kb inversion clade</taxon>
        <taxon>NPAAA clade</taxon>
        <taxon>Hologalegina</taxon>
        <taxon>IRL clade</taxon>
        <taxon>Fabeae</taxon>
        <taxon>Lathyrus</taxon>
    </lineage>
</organism>
<dbReference type="Gramene" id="Psat01G0267200-T1">
    <property type="protein sequence ID" value="KAI5444143.1"/>
    <property type="gene ID" value="KIW84_012672"/>
</dbReference>
<name>A0A9D5BI84_PEA</name>
<keyword evidence="3" id="KW-1185">Reference proteome</keyword>
<dbReference type="AlphaFoldDB" id="A0A9D5BI84"/>
<protein>
    <recommendedName>
        <fullName evidence="1">NADP-dependent oxidoreductase domain-containing protein</fullName>
    </recommendedName>
</protein>
<evidence type="ECO:0000313" key="3">
    <source>
        <dbReference type="Proteomes" id="UP001058974"/>
    </source>
</evidence>
<comment type="caution">
    <text evidence="2">The sequence shown here is derived from an EMBL/GenBank/DDBJ whole genome shotgun (WGS) entry which is preliminary data.</text>
</comment>
<dbReference type="Proteomes" id="UP001058974">
    <property type="component" value="Chromosome 1"/>
</dbReference>
<gene>
    <name evidence="2" type="ORF">KIW84_012672</name>
</gene>
<dbReference type="PRINTS" id="PR00069">
    <property type="entry name" value="ALDKETRDTASE"/>
</dbReference>
<dbReference type="InterPro" id="IPR023210">
    <property type="entry name" value="NADP_OxRdtase_dom"/>
</dbReference>
<dbReference type="Gene3D" id="3.20.20.100">
    <property type="entry name" value="NADP-dependent oxidoreductase domain"/>
    <property type="match status" value="1"/>
</dbReference>
<dbReference type="Pfam" id="PF00248">
    <property type="entry name" value="Aldo_ket_red"/>
    <property type="match status" value="1"/>
</dbReference>